<evidence type="ECO:0000313" key="9">
    <source>
        <dbReference type="EMBL" id="BBX35646.1"/>
    </source>
</evidence>
<sequence length="304" mass="32055">MNAGICLLVYGVVLVWGSPVVLTRFGRGMSPGYAVTVWLTTIVLAVGAWIAAAASMLRELLIEDAAVPVKFCLDMLLALNHFGWPGRLTLAAVSAAVSAISAVVLWRLVKSVQRLWSRSREHAHAAHVLGTPTARPGVVTLPADHAAAYCVAGRPDAIVVTTGALAALDEPELAAVLAHEQAHLAGRHPQLMMALRALALAMPRLPLFTAAVGAVGRLVEMCADDSAARRHGRETLLCGLVSLADSRSSRPPALGAADTEVLARVSRLATPAMWGARLRERILLSVVLAAVVLAPPVITFWCHA</sequence>
<comment type="cofactor">
    <cofactor evidence="6">
        <name>Zn(2+)</name>
        <dbReference type="ChEBI" id="CHEBI:29105"/>
    </cofactor>
    <text evidence="6">Binds 1 zinc ion per subunit.</text>
</comment>
<evidence type="ECO:0000256" key="7">
    <source>
        <dbReference type="SAM" id="Phobius"/>
    </source>
</evidence>
<feature type="domain" description="Peptidase M48" evidence="8">
    <location>
        <begin position="123"/>
        <end position="212"/>
    </location>
</feature>
<dbReference type="PANTHER" id="PTHR34978">
    <property type="entry name" value="POSSIBLE SENSOR-TRANSDUCER PROTEIN BLAR"/>
    <property type="match status" value="1"/>
</dbReference>
<accession>A0ABN5YD27</accession>
<reference evidence="9 10" key="1">
    <citation type="journal article" date="2019" name="Emerg. Microbes Infect.">
        <title>Comprehensive subspecies identification of 175 nontuberculous mycobacteria species based on 7547 genomic profiles.</title>
        <authorList>
            <person name="Matsumoto Y."/>
            <person name="Kinjo T."/>
            <person name="Motooka D."/>
            <person name="Nabeya D."/>
            <person name="Jung N."/>
            <person name="Uechi K."/>
            <person name="Horii T."/>
            <person name="Iida T."/>
            <person name="Fujita J."/>
            <person name="Nakamura S."/>
        </authorList>
    </citation>
    <scope>NUCLEOTIDE SEQUENCE [LARGE SCALE GENOMIC DNA]</scope>
    <source>
        <strain evidence="9 10">JCM 12375</strain>
    </source>
</reference>
<keyword evidence="7" id="KW-0812">Transmembrane</keyword>
<dbReference type="Gene3D" id="3.30.2010.10">
    <property type="entry name" value="Metalloproteases ('zincins'), catalytic domain"/>
    <property type="match status" value="1"/>
</dbReference>
<dbReference type="Proteomes" id="UP000465622">
    <property type="component" value="Chromosome"/>
</dbReference>
<name>A0ABN5YD27_MYCME</name>
<comment type="similarity">
    <text evidence="6">Belongs to the peptidase M48 family.</text>
</comment>
<evidence type="ECO:0000256" key="5">
    <source>
        <dbReference type="ARBA" id="ARBA00023049"/>
    </source>
</evidence>
<dbReference type="RefSeq" id="WP_036428238.1">
    <property type="nucleotide sequence ID" value="NZ_AP022567.1"/>
</dbReference>
<dbReference type="InterPro" id="IPR001915">
    <property type="entry name" value="Peptidase_M48"/>
</dbReference>
<feature type="transmembrane region" description="Helical" evidence="7">
    <location>
        <begin position="282"/>
        <end position="301"/>
    </location>
</feature>
<dbReference type="PANTHER" id="PTHR34978:SF3">
    <property type="entry name" value="SLR0241 PROTEIN"/>
    <property type="match status" value="1"/>
</dbReference>
<feature type="transmembrane region" description="Helical" evidence="7">
    <location>
        <begin position="33"/>
        <end position="53"/>
    </location>
</feature>
<keyword evidence="3 6" id="KW-0378">Hydrolase</keyword>
<gene>
    <name evidence="9" type="ORF">MMAGJ_49280</name>
</gene>
<evidence type="ECO:0000313" key="10">
    <source>
        <dbReference type="Proteomes" id="UP000465622"/>
    </source>
</evidence>
<evidence type="ECO:0000256" key="1">
    <source>
        <dbReference type="ARBA" id="ARBA00022670"/>
    </source>
</evidence>
<dbReference type="EMBL" id="AP022567">
    <property type="protein sequence ID" value="BBX35646.1"/>
    <property type="molecule type" value="Genomic_DNA"/>
</dbReference>
<proteinExistence type="inferred from homology"/>
<evidence type="ECO:0000256" key="6">
    <source>
        <dbReference type="RuleBase" id="RU003983"/>
    </source>
</evidence>
<evidence type="ECO:0000259" key="8">
    <source>
        <dbReference type="Pfam" id="PF01435"/>
    </source>
</evidence>
<keyword evidence="5 6" id="KW-0482">Metalloprotease</keyword>
<protein>
    <recommendedName>
        <fullName evidence="8">Peptidase M48 domain-containing protein</fullName>
    </recommendedName>
</protein>
<keyword evidence="7" id="KW-1133">Transmembrane helix</keyword>
<evidence type="ECO:0000256" key="4">
    <source>
        <dbReference type="ARBA" id="ARBA00022833"/>
    </source>
</evidence>
<organism evidence="9 10">
    <name type="scientific">Mycolicibacterium mageritense</name>
    <name type="common">Mycobacterium mageritense</name>
    <dbReference type="NCBI Taxonomy" id="53462"/>
    <lineage>
        <taxon>Bacteria</taxon>
        <taxon>Bacillati</taxon>
        <taxon>Actinomycetota</taxon>
        <taxon>Actinomycetes</taxon>
        <taxon>Mycobacteriales</taxon>
        <taxon>Mycobacteriaceae</taxon>
        <taxon>Mycolicibacterium</taxon>
    </lineage>
</organism>
<evidence type="ECO:0000256" key="3">
    <source>
        <dbReference type="ARBA" id="ARBA00022801"/>
    </source>
</evidence>
<dbReference type="CDD" id="cd07326">
    <property type="entry name" value="M56_BlaR1_MecR1_like"/>
    <property type="match status" value="1"/>
</dbReference>
<keyword evidence="10" id="KW-1185">Reference proteome</keyword>
<evidence type="ECO:0000256" key="2">
    <source>
        <dbReference type="ARBA" id="ARBA00022723"/>
    </source>
</evidence>
<keyword evidence="7" id="KW-0472">Membrane</keyword>
<dbReference type="Pfam" id="PF01435">
    <property type="entry name" value="Peptidase_M48"/>
    <property type="match status" value="1"/>
</dbReference>
<keyword evidence="1 6" id="KW-0645">Protease</keyword>
<keyword evidence="4 6" id="KW-0862">Zinc</keyword>
<feature type="transmembrane region" description="Helical" evidence="7">
    <location>
        <begin position="90"/>
        <end position="109"/>
    </location>
</feature>
<dbReference type="InterPro" id="IPR052173">
    <property type="entry name" value="Beta-lactam_resp_regulator"/>
</dbReference>
<keyword evidence="2" id="KW-0479">Metal-binding</keyword>